<dbReference type="Gene3D" id="3.30.200.20">
    <property type="entry name" value="Phosphorylase Kinase, domain 1"/>
    <property type="match status" value="1"/>
</dbReference>
<comment type="caution">
    <text evidence="2">The sequence shown here is derived from an EMBL/GenBank/DDBJ whole genome shotgun (WGS) entry which is preliminary data.</text>
</comment>
<evidence type="ECO:0000313" key="3">
    <source>
        <dbReference type="Proteomes" id="UP000324800"/>
    </source>
</evidence>
<dbReference type="Proteomes" id="UP000324800">
    <property type="component" value="Unassembled WGS sequence"/>
</dbReference>
<sequence>MADIQRSDGANFKAALQLAFEIFNEKLDEYKRRILLFTCNKCENDVSAECNALESMGVRIDVVGFGQINIKTLTKLIIGDGRVFVYDNMEEIIQIFKQMDEDNFDTEETVQFIIANNVVGTQSEYKELPSIIRGINTSWKKSDFTKEKWLGKGSFGSVQLVRHVMTKELMA</sequence>
<evidence type="ECO:0000313" key="2">
    <source>
        <dbReference type="EMBL" id="KAA6373876.1"/>
    </source>
</evidence>
<reference evidence="2 3" key="1">
    <citation type="submission" date="2019-03" db="EMBL/GenBank/DDBJ databases">
        <title>Single cell metagenomics reveals metabolic interactions within the superorganism composed of flagellate Streblomastix strix and complex community of Bacteroidetes bacteria on its surface.</title>
        <authorList>
            <person name="Treitli S.C."/>
            <person name="Kolisko M."/>
            <person name="Husnik F."/>
            <person name="Keeling P."/>
            <person name="Hampl V."/>
        </authorList>
    </citation>
    <scope>NUCLEOTIDE SEQUENCE [LARGE SCALE GENOMIC DNA]</scope>
    <source>
        <strain evidence="2">ST1C</strain>
    </source>
</reference>
<protein>
    <recommendedName>
        <fullName evidence="1">VWFA domain-containing protein</fullName>
    </recommendedName>
</protein>
<dbReference type="InterPro" id="IPR011009">
    <property type="entry name" value="Kinase-like_dom_sf"/>
</dbReference>
<evidence type="ECO:0000259" key="1">
    <source>
        <dbReference type="Pfam" id="PF00092"/>
    </source>
</evidence>
<dbReference type="EMBL" id="SNRW01012397">
    <property type="protein sequence ID" value="KAA6373876.1"/>
    <property type="molecule type" value="Genomic_DNA"/>
</dbReference>
<dbReference type="AlphaFoldDB" id="A0A5J4UT86"/>
<dbReference type="SUPFAM" id="SSF56112">
    <property type="entry name" value="Protein kinase-like (PK-like)"/>
    <property type="match status" value="1"/>
</dbReference>
<organism evidence="2 3">
    <name type="scientific">Streblomastix strix</name>
    <dbReference type="NCBI Taxonomy" id="222440"/>
    <lineage>
        <taxon>Eukaryota</taxon>
        <taxon>Metamonada</taxon>
        <taxon>Preaxostyla</taxon>
        <taxon>Oxymonadida</taxon>
        <taxon>Streblomastigidae</taxon>
        <taxon>Streblomastix</taxon>
    </lineage>
</organism>
<dbReference type="InterPro" id="IPR002035">
    <property type="entry name" value="VWF_A"/>
</dbReference>
<dbReference type="SUPFAM" id="SSF53300">
    <property type="entry name" value="vWA-like"/>
    <property type="match status" value="1"/>
</dbReference>
<dbReference type="InterPro" id="IPR036465">
    <property type="entry name" value="vWFA_dom_sf"/>
</dbReference>
<proteinExistence type="predicted"/>
<dbReference type="Gene3D" id="3.40.50.410">
    <property type="entry name" value="von Willebrand factor, type A domain"/>
    <property type="match status" value="1"/>
</dbReference>
<accession>A0A5J4UT86</accession>
<feature type="domain" description="VWFA" evidence="1">
    <location>
        <begin position="7"/>
        <end position="98"/>
    </location>
</feature>
<gene>
    <name evidence="2" type="ORF">EZS28_030598</name>
</gene>
<dbReference type="Pfam" id="PF00092">
    <property type="entry name" value="VWA"/>
    <property type="match status" value="1"/>
</dbReference>
<name>A0A5J4UT86_9EUKA</name>